<dbReference type="PANTHER" id="PTHR40465">
    <property type="entry name" value="CHROMOSOME 1, WHOLE GENOME SHOTGUN SEQUENCE"/>
    <property type="match status" value="1"/>
</dbReference>
<reference evidence="3 4" key="1">
    <citation type="submission" date="2019-01" db="EMBL/GenBank/DDBJ databases">
        <title>Draft genome sequences of three monokaryotic isolates of the white-rot basidiomycete fungus Dichomitus squalens.</title>
        <authorList>
            <consortium name="DOE Joint Genome Institute"/>
            <person name="Lopez S.C."/>
            <person name="Andreopoulos B."/>
            <person name="Pangilinan J."/>
            <person name="Lipzen A."/>
            <person name="Riley R."/>
            <person name="Ahrendt S."/>
            <person name="Ng V."/>
            <person name="Barry K."/>
            <person name="Daum C."/>
            <person name="Grigoriev I.V."/>
            <person name="Hilden K.S."/>
            <person name="Makela M.R."/>
            <person name="de Vries R.P."/>
        </authorList>
    </citation>
    <scope>NUCLEOTIDE SEQUENCE [LARGE SCALE GENOMIC DNA]</scope>
    <source>
        <strain evidence="3 4">CBS 464.89</strain>
    </source>
</reference>
<proteinExistence type="predicted"/>
<feature type="transmembrane region" description="Helical" evidence="1">
    <location>
        <begin position="182"/>
        <end position="203"/>
    </location>
</feature>
<keyword evidence="4" id="KW-1185">Reference proteome</keyword>
<dbReference type="Proteomes" id="UP000292082">
    <property type="component" value="Unassembled WGS sequence"/>
</dbReference>
<evidence type="ECO:0000313" key="3">
    <source>
        <dbReference type="EMBL" id="TBU59213.1"/>
    </source>
</evidence>
<evidence type="ECO:0000256" key="1">
    <source>
        <dbReference type="SAM" id="Phobius"/>
    </source>
</evidence>
<dbReference type="EMBL" id="ML145116">
    <property type="protein sequence ID" value="TBU59213.1"/>
    <property type="molecule type" value="Genomic_DNA"/>
</dbReference>
<gene>
    <name evidence="3" type="ORF">BD310DRAFT_425130</name>
</gene>
<name>A0A4Q9PWZ5_9APHY</name>
<feature type="transmembrane region" description="Helical" evidence="1">
    <location>
        <begin position="215"/>
        <end position="233"/>
    </location>
</feature>
<dbReference type="AlphaFoldDB" id="A0A4Q9PWZ5"/>
<dbReference type="PANTHER" id="PTHR40465:SF1">
    <property type="entry name" value="DUF6534 DOMAIN-CONTAINING PROTEIN"/>
    <property type="match status" value="1"/>
</dbReference>
<dbReference type="STRING" id="114155.A0A4Q9PWZ5"/>
<feature type="transmembrane region" description="Helical" evidence="1">
    <location>
        <begin position="30"/>
        <end position="47"/>
    </location>
</feature>
<feature type="transmembrane region" description="Helical" evidence="1">
    <location>
        <begin position="104"/>
        <end position="129"/>
    </location>
</feature>
<keyword evidence="1" id="KW-1133">Transmembrane helix</keyword>
<sequence length="307" mass="34453">MACMVCSDFQAARTFLQPSTMAAHPRIDDTFGSVLIGTFVGLVMYGMSLQQALRYFRLYPTDSWRLKVTIAVLLLLDTMHMVEASHTCYYYLASYYFNPKAMLYGVWSIRLLGVTYGIIIIIVQSFYCLRISTFVPAYYKYLVMFLAPLLLAELGLVITAAVQETIVVTFVRWKHYAWIDVIFLVIALVVDTMLAGALVVILHKSRTGTTTQTESLLDVLITYTVNTCVLTSIANALTLIFIIASPNSLFWIGMGIPGARRNRWPSSRTRRASWAPSASAIFKSPSPVIAGPTLRRRLGQVHWSYAL</sequence>
<evidence type="ECO:0000313" key="4">
    <source>
        <dbReference type="Proteomes" id="UP000292082"/>
    </source>
</evidence>
<feature type="transmembrane region" description="Helical" evidence="1">
    <location>
        <begin position="141"/>
        <end position="162"/>
    </location>
</feature>
<dbReference type="Pfam" id="PF20152">
    <property type="entry name" value="DUF6534"/>
    <property type="match status" value="1"/>
</dbReference>
<evidence type="ECO:0000259" key="2">
    <source>
        <dbReference type="Pfam" id="PF20152"/>
    </source>
</evidence>
<keyword evidence="1" id="KW-0812">Transmembrane</keyword>
<dbReference type="InterPro" id="IPR045339">
    <property type="entry name" value="DUF6534"/>
</dbReference>
<feature type="transmembrane region" description="Helical" evidence="1">
    <location>
        <begin position="68"/>
        <end position="92"/>
    </location>
</feature>
<organism evidence="3 4">
    <name type="scientific">Dichomitus squalens</name>
    <dbReference type="NCBI Taxonomy" id="114155"/>
    <lineage>
        <taxon>Eukaryota</taxon>
        <taxon>Fungi</taxon>
        <taxon>Dikarya</taxon>
        <taxon>Basidiomycota</taxon>
        <taxon>Agaricomycotina</taxon>
        <taxon>Agaricomycetes</taxon>
        <taxon>Polyporales</taxon>
        <taxon>Polyporaceae</taxon>
        <taxon>Dichomitus</taxon>
    </lineage>
</organism>
<protein>
    <recommendedName>
        <fullName evidence="2">DUF6534 domain-containing protein</fullName>
    </recommendedName>
</protein>
<accession>A0A4Q9PWZ5</accession>
<keyword evidence="1" id="KW-0472">Membrane</keyword>
<feature type="domain" description="DUF6534" evidence="2">
    <location>
        <begin position="187"/>
        <end position="255"/>
    </location>
</feature>